<proteinExistence type="inferred from homology"/>
<dbReference type="EMBL" id="CAXAJV020001293">
    <property type="protein sequence ID" value="CAL7943317.1"/>
    <property type="molecule type" value="Genomic_DNA"/>
</dbReference>
<comment type="caution">
    <text evidence="7">The sequence shown here is derived from an EMBL/GenBank/DDBJ whole genome shotgun (WGS) entry which is preliminary data.</text>
</comment>
<reference evidence="7 8" key="1">
    <citation type="submission" date="2024-08" db="EMBL/GenBank/DDBJ databases">
        <authorList>
            <person name="Will J Nash"/>
            <person name="Angela Man"/>
            <person name="Seanna McTaggart"/>
            <person name="Kendall Baker"/>
            <person name="Tom Barker"/>
            <person name="Leah Catchpole"/>
            <person name="Alex Durrant"/>
            <person name="Karim Gharbi"/>
            <person name="Naomi Irish"/>
            <person name="Gemy Kaithakottil"/>
            <person name="Debby Ku"/>
            <person name="Aaliyah Providence"/>
            <person name="Felix Shaw"/>
            <person name="David Swarbreck"/>
            <person name="Chris Watkins"/>
            <person name="Ann M. McCartney"/>
            <person name="Giulio Formenti"/>
            <person name="Alice Mouton"/>
            <person name="Noel Vella"/>
            <person name="Bjorn M von Reumont"/>
            <person name="Adriana Vella"/>
            <person name="Wilfried Haerty"/>
        </authorList>
    </citation>
    <scope>NUCLEOTIDE SEQUENCE [LARGE SCALE GENOMIC DNA]</scope>
</reference>
<evidence type="ECO:0000256" key="4">
    <source>
        <dbReference type="ARBA" id="ARBA00022989"/>
    </source>
</evidence>
<evidence type="ECO:0000256" key="3">
    <source>
        <dbReference type="ARBA" id="ARBA00022692"/>
    </source>
</evidence>
<keyword evidence="3 6" id="KW-0812">Transmembrane</keyword>
<dbReference type="PANTHER" id="PTHR33966:SF1">
    <property type="entry name" value="PROTEIN ODR-4 HOMOLOG"/>
    <property type="match status" value="1"/>
</dbReference>
<comment type="subcellular location">
    <subcellularLocation>
        <location evidence="1">Membrane</location>
    </subcellularLocation>
</comment>
<evidence type="ECO:0000313" key="7">
    <source>
        <dbReference type="EMBL" id="CAL7943317.1"/>
    </source>
</evidence>
<name>A0ABP1NQZ4_XYLVO</name>
<comment type="similarity">
    <text evidence="2">Belongs to the ODR-4 family.</text>
</comment>
<keyword evidence="4 6" id="KW-1133">Transmembrane helix</keyword>
<evidence type="ECO:0000256" key="6">
    <source>
        <dbReference type="SAM" id="Phobius"/>
    </source>
</evidence>
<dbReference type="InterPro" id="IPR029454">
    <property type="entry name" value="ODR-4-like"/>
</dbReference>
<evidence type="ECO:0000256" key="2">
    <source>
        <dbReference type="ARBA" id="ARBA00010131"/>
    </source>
</evidence>
<protein>
    <recommendedName>
        <fullName evidence="9">Protein odr-4 homolog</fullName>
    </recommendedName>
</protein>
<evidence type="ECO:0008006" key="9">
    <source>
        <dbReference type="Google" id="ProtNLM"/>
    </source>
</evidence>
<keyword evidence="5 6" id="KW-0472">Membrane</keyword>
<accession>A0ABP1NQZ4</accession>
<evidence type="ECO:0000313" key="8">
    <source>
        <dbReference type="Proteomes" id="UP001642520"/>
    </source>
</evidence>
<organism evidence="7 8">
    <name type="scientific">Xylocopa violacea</name>
    <name type="common">Violet carpenter bee</name>
    <name type="synonym">Apis violacea</name>
    <dbReference type="NCBI Taxonomy" id="135666"/>
    <lineage>
        <taxon>Eukaryota</taxon>
        <taxon>Metazoa</taxon>
        <taxon>Ecdysozoa</taxon>
        <taxon>Arthropoda</taxon>
        <taxon>Hexapoda</taxon>
        <taxon>Insecta</taxon>
        <taxon>Pterygota</taxon>
        <taxon>Neoptera</taxon>
        <taxon>Endopterygota</taxon>
        <taxon>Hymenoptera</taxon>
        <taxon>Apocrita</taxon>
        <taxon>Aculeata</taxon>
        <taxon>Apoidea</taxon>
        <taxon>Anthophila</taxon>
        <taxon>Apidae</taxon>
        <taxon>Xylocopa</taxon>
        <taxon>Xylocopa</taxon>
    </lineage>
</organism>
<keyword evidence="8" id="KW-1185">Reference proteome</keyword>
<gene>
    <name evidence="7" type="ORF">XYLVIOL_LOCUS6019</name>
</gene>
<feature type="transmembrane region" description="Helical" evidence="6">
    <location>
        <begin position="440"/>
        <end position="458"/>
    </location>
</feature>
<dbReference type="Proteomes" id="UP001642520">
    <property type="component" value="Unassembled WGS sequence"/>
</dbReference>
<dbReference type="PANTHER" id="PTHR33966">
    <property type="entry name" value="PROTEIN ODR-4 HOMOLOG"/>
    <property type="match status" value="1"/>
</dbReference>
<evidence type="ECO:0000256" key="1">
    <source>
        <dbReference type="ARBA" id="ARBA00004370"/>
    </source>
</evidence>
<sequence length="462" mass="52016">MGRTVYAEERLHNYLTSLAKPDEYTIGLILGQSAGQKDYIVHLAKTPPPLSKNVVEESLLSSTTNSEQNSTENHIKSVKDIPESWVADHAKHVTRMLPGGMRVLGTFIVGPEDTINDNSNVQKLRSVLTAMHKNLSQNKYLCGDNNEEHLILNLNSITQKYTCKSVETNKTGMLKPADWKFQSKATKWHQLEAFIDFDRLFLIAANKDPETLKKQLQDILKTISDIIDSSLIVIEGEVRSPDDALEVVSRNKKDEKSCKNNEKNNNSKAIQINLYIPCQEENTNSDVTITPCSASIRLVGQLVSRTFVHQKANIEEANIAIKQDIIRSLASRLEMHWDSLIEEENGSPEENITLHEPPRRVLIALPESRVTLSDYLFPGEGPQEALLSLQELLDLEVQETNVQKDIELQADPTEFYSQSEIDVKAADLGIDSSENHQMRVYITGFSIAILIVIFAIVMHKLY</sequence>
<dbReference type="Pfam" id="PF14778">
    <property type="entry name" value="ODR4-like"/>
    <property type="match status" value="1"/>
</dbReference>
<evidence type="ECO:0000256" key="5">
    <source>
        <dbReference type="ARBA" id="ARBA00023136"/>
    </source>
</evidence>